<evidence type="ECO:0000313" key="2">
    <source>
        <dbReference type="EMBL" id="PUZ42084.1"/>
    </source>
</evidence>
<reference evidence="2 3" key="1">
    <citation type="submission" date="2018-04" db="EMBL/GenBank/DDBJ databases">
        <title>WGS assembly of Panicum hallii var. hallii HAL2.</title>
        <authorList>
            <person name="Lovell J."/>
            <person name="Jenkins J."/>
            <person name="Lowry D."/>
            <person name="Mamidi S."/>
            <person name="Sreedasyam A."/>
            <person name="Weng X."/>
            <person name="Barry K."/>
            <person name="Bonette J."/>
            <person name="Campitelli B."/>
            <person name="Daum C."/>
            <person name="Gordon S."/>
            <person name="Gould B."/>
            <person name="Lipzen A."/>
            <person name="MacQueen A."/>
            <person name="Palacio-Mejia J."/>
            <person name="Plott C."/>
            <person name="Shakirov E."/>
            <person name="Shu S."/>
            <person name="Yoshinaga Y."/>
            <person name="Zane M."/>
            <person name="Rokhsar D."/>
            <person name="Grimwood J."/>
            <person name="Schmutz J."/>
            <person name="Juenger T."/>
        </authorList>
    </citation>
    <scope>NUCLEOTIDE SEQUENCE [LARGE SCALE GENOMIC DNA]</scope>
    <source>
        <strain evidence="3">cv. HAL2</strain>
    </source>
</reference>
<evidence type="ECO:0000256" key="1">
    <source>
        <dbReference type="SAM" id="MobiDB-lite"/>
    </source>
</evidence>
<name>A0A2T7CFI8_9POAL</name>
<dbReference type="AlphaFoldDB" id="A0A2T7CFI8"/>
<feature type="region of interest" description="Disordered" evidence="1">
    <location>
        <begin position="76"/>
        <end position="115"/>
    </location>
</feature>
<evidence type="ECO:0000313" key="3">
    <source>
        <dbReference type="Proteomes" id="UP000244336"/>
    </source>
</evidence>
<proteinExistence type="predicted"/>
<accession>A0A2T7CFI8</accession>
<keyword evidence="3" id="KW-1185">Reference proteome</keyword>
<gene>
    <name evidence="2" type="ORF">GQ55_9G555900</name>
</gene>
<dbReference type="Gramene" id="PUZ42084">
    <property type="protein sequence ID" value="PUZ42084"/>
    <property type="gene ID" value="GQ55_9G555900"/>
</dbReference>
<protein>
    <submittedName>
        <fullName evidence="2">Uncharacterized protein</fullName>
    </submittedName>
</protein>
<dbReference type="EMBL" id="CM009757">
    <property type="protein sequence ID" value="PUZ42084.1"/>
    <property type="molecule type" value="Genomic_DNA"/>
</dbReference>
<feature type="compositionally biased region" description="Basic and acidic residues" evidence="1">
    <location>
        <begin position="89"/>
        <end position="105"/>
    </location>
</feature>
<organism evidence="2 3">
    <name type="scientific">Panicum hallii var. hallii</name>
    <dbReference type="NCBI Taxonomy" id="1504633"/>
    <lineage>
        <taxon>Eukaryota</taxon>
        <taxon>Viridiplantae</taxon>
        <taxon>Streptophyta</taxon>
        <taxon>Embryophyta</taxon>
        <taxon>Tracheophyta</taxon>
        <taxon>Spermatophyta</taxon>
        <taxon>Magnoliopsida</taxon>
        <taxon>Liliopsida</taxon>
        <taxon>Poales</taxon>
        <taxon>Poaceae</taxon>
        <taxon>PACMAD clade</taxon>
        <taxon>Panicoideae</taxon>
        <taxon>Panicodae</taxon>
        <taxon>Paniceae</taxon>
        <taxon>Panicinae</taxon>
        <taxon>Panicum</taxon>
        <taxon>Panicum sect. Panicum</taxon>
    </lineage>
</organism>
<sequence length="196" mass="20613">MGIRCMHPFYTLVNLFYQQMQSSISPCITDAKSFTPSQLLVMPPARSYHGACAGRAAWAGTSGACAGAACERRAGRMRTSGGEGSPYGDGRRPREDGRRLGERRQRNGMGAGSVGAWAAARAPRRLCAPPPSRAGRGGCERLDGSAHHLRCAPGGENGSGHHLRCALVGEKGRRQTAVAGRGRAATCGTLGQEHGR</sequence>
<dbReference type="Proteomes" id="UP000244336">
    <property type="component" value="Chromosome 9"/>
</dbReference>